<sequence length="88" mass="10351">MRAVHIFSIDFDTKHRHIVFTIPKHLRGYFIKDRSLLNLLFIAARNTLACVFNDAKYRKIKKKKLFIKKANAPTLIKITETKSFSVLF</sequence>
<gene>
    <name evidence="1" type="ORF">LJD74_14600</name>
</gene>
<evidence type="ECO:0000313" key="2">
    <source>
        <dbReference type="Proteomes" id="UP001197827"/>
    </source>
</evidence>
<comment type="caution">
    <text evidence="1">The sequence shown here is derived from an EMBL/GenBank/DDBJ whole genome shotgun (WGS) entry which is preliminary data.</text>
</comment>
<dbReference type="EMBL" id="JAJDKQ010000049">
    <property type="protein sequence ID" value="MCB8563217.1"/>
    <property type="molecule type" value="Genomic_DNA"/>
</dbReference>
<reference evidence="1" key="1">
    <citation type="submission" date="2021-10" db="EMBL/GenBank/DDBJ databases">
        <title>Collection of gut derived symbiotic bacterial strains cultured from healthy donors.</title>
        <authorList>
            <person name="Lin H."/>
            <person name="Littmann E."/>
            <person name="Kohout C."/>
            <person name="Pamer E.G."/>
        </authorList>
    </citation>
    <scope>NUCLEOTIDE SEQUENCE</scope>
    <source>
        <strain evidence="1">DFI.5.2</strain>
    </source>
</reference>
<dbReference type="AlphaFoldDB" id="A0AAW4VI94"/>
<evidence type="ECO:0008006" key="3">
    <source>
        <dbReference type="Google" id="ProtNLM"/>
    </source>
</evidence>
<accession>A0AAW4VI94</accession>
<protein>
    <recommendedName>
        <fullName evidence="3">Transposase IS200-like domain-containing protein</fullName>
    </recommendedName>
</protein>
<evidence type="ECO:0000313" key="1">
    <source>
        <dbReference type="EMBL" id="MCB8563217.1"/>
    </source>
</evidence>
<organism evidence="1 2">
    <name type="scientific">Faecalibacillus intestinalis</name>
    <dbReference type="NCBI Taxonomy" id="1982626"/>
    <lineage>
        <taxon>Bacteria</taxon>
        <taxon>Bacillati</taxon>
        <taxon>Bacillota</taxon>
        <taxon>Erysipelotrichia</taxon>
        <taxon>Erysipelotrichales</taxon>
        <taxon>Coprobacillaceae</taxon>
        <taxon>Faecalibacillus</taxon>
    </lineage>
</organism>
<dbReference type="RefSeq" id="WP_199588584.1">
    <property type="nucleotide sequence ID" value="NZ_JAJDKQ010000049.1"/>
</dbReference>
<proteinExistence type="predicted"/>
<name>A0AAW4VI94_9FIRM</name>
<dbReference type="Proteomes" id="UP001197827">
    <property type="component" value="Unassembled WGS sequence"/>
</dbReference>